<reference evidence="1 2" key="1">
    <citation type="submission" date="2024-03" db="EMBL/GenBank/DDBJ databases">
        <title>Aureococcus anophagefferens CCMP1851 and Kratosvirus quantuckense: Draft genome of a second virus-susceptible host strain in the model system.</title>
        <authorList>
            <person name="Chase E."/>
            <person name="Truchon A.R."/>
            <person name="Schepens W."/>
            <person name="Wilhelm S.W."/>
        </authorList>
    </citation>
    <scope>NUCLEOTIDE SEQUENCE [LARGE SCALE GENOMIC DNA]</scope>
    <source>
        <strain evidence="1 2">CCMP1851</strain>
    </source>
</reference>
<proteinExistence type="predicted"/>
<dbReference type="Proteomes" id="UP001363151">
    <property type="component" value="Unassembled WGS sequence"/>
</dbReference>
<name>A0ABR1G3B3_AURAN</name>
<evidence type="ECO:0000313" key="1">
    <source>
        <dbReference type="EMBL" id="KAK7247683.1"/>
    </source>
</evidence>
<keyword evidence="2" id="KW-1185">Reference proteome</keyword>
<dbReference type="EMBL" id="JBBJCI010000129">
    <property type="protein sequence ID" value="KAK7247683.1"/>
    <property type="molecule type" value="Genomic_DNA"/>
</dbReference>
<evidence type="ECO:0000313" key="2">
    <source>
        <dbReference type="Proteomes" id="UP001363151"/>
    </source>
</evidence>
<protein>
    <submittedName>
        <fullName evidence="1">Uncharacterized protein</fullName>
    </submittedName>
</protein>
<organism evidence="1 2">
    <name type="scientific">Aureococcus anophagefferens</name>
    <name type="common">Harmful bloom alga</name>
    <dbReference type="NCBI Taxonomy" id="44056"/>
    <lineage>
        <taxon>Eukaryota</taxon>
        <taxon>Sar</taxon>
        <taxon>Stramenopiles</taxon>
        <taxon>Ochrophyta</taxon>
        <taxon>Pelagophyceae</taxon>
        <taxon>Pelagomonadales</taxon>
        <taxon>Pelagomonadaceae</taxon>
        <taxon>Aureococcus</taxon>
    </lineage>
</organism>
<gene>
    <name evidence="1" type="ORF">SO694_00124012</name>
</gene>
<accession>A0ABR1G3B3</accession>
<comment type="caution">
    <text evidence="1">The sequence shown here is derived from an EMBL/GenBank/DDBJ whole genome shotgun (WGS) entry which is preliminary data.</text>
</comment>
<sequence length="183" mass="20444">MPPHKDQANLAAGVIDKFGRVVDGVKKKDSDLFHTIDYARAWRERVRHEKAITIDHAPYRLDTRGGRRTWLEPVKPQHFDPSARPATVGATSTSTFADAFKTFAKGDKAPRQRYVYAATTAQEIGWLRTRAGHGGPGLRRVSFARGRSHAREYCDVTKVYKACVVAPCVPRDKGKPLDVPFCV</sequence>